<dbReference type="SUPFAM" id="SSF47336">
    <property type="entry name" value="ACP-like"/>
    <property type="match status" value="1"/>
</dbReference>
<dbReference type="PANTHER" id="PTHR45527">
    <property type="entry name" value="NONRIBOSOMAL PEPTIDE SYNTHETASE"/>
    <property type="match status" value="1"/>
</dbReference>
<dbReference type="GO" id="GO:0017000">
    <property type="term" value="P:antibiotic biosynthetic process"/>
    <property type="evidence" value="ECO:0007669"/>
    <property type="project" value="UniProtKB-ARBA"/>
</dbReference>
<dbReference type="SMART" id="SM00823">
    <property type="entry name" value="PKS_PP"/>
    <property type="match status" value="1"/>
</dbReference>
<dbReference type="FunFam" id="1.10.1200.10:FF:000016">
    <property type="entry name" value="Non-ribosomal peptide synthase"/>
    <property type="match status" value="1"/>
</dbReference>
<dbReference type="SUPFAM" id="SSF52777">
    <property type="entry name" value="CoA-dependent acyltransferases"/>
    <property type="match status" value="2"/>
</dbReference>
<dbReference type="InterPro" id="IPR010071">
    <property type="entry name" value="AA_adenyl_dom"/>
</dbReference>
<dbReference type="GO" id="GO:0044550">
    <property type="term" value="P:secondary metabolite biosynthetic process"/>
    <property type="evidence" value="ECO:0007669"/>
    <property type="project" value="TreeGrafter"/>
</dbReference>
<evidence type="ECO:0000256" key="2">
    <source>
        <dbReference type="ARBA" id="ARBA00006432"/>
    </source>
</evidence>
<comment type="caution">
    <text evidence="6">The sequence shown here is derived from an EMBL/GenBank/DDBJ whole genome shotgun (WGS) entry which is preliminary data.</text>
</comment>
<dbReference type="InterPro" id="IPR006162">
    <property type="entry name" value="Ppantetheine_attach_site"/>
</dbReference>
<name>A0A0N1JXA1_9ACTN</name>
<keyword evidence="4" id="KW-0597">Phosphoprotein</keyword>
<dbReference type="Pfam" id="PF00550">
    <property type="entry name" value="PP-binding"/>
    <property type="match status" value="1"/>
</dbReference>
<dbReference type="NCBIfam" id="TIGR01733">
    <property type="entry name" value="AA-adenyl-dom"/>
    <property type="match status" value="1"/>
</dbReference>
<dbReference type="InterPro" id="IPR009081">
    <property type="entry name" value="PP-bd_ACP"/>
</dbReference>
<dbReference type="AlphaFoldDB" id="A0A0N1JXA1"/>
<dbReference type="GO" id="GO:0031177">
    <property type="term" value="F:phosphopantetheine binding"/>
    <property type="evidence" value="ECO:0007669"/>
    <property type="project" value="InterPro"/>
</dbReference>
<dbReference type="CDD" id="cd05930">
    <property type="entry name" value="A_NRPS"/>
    <property type="match status" value="1"/>
</dbReference>
<dbReference type="Proteomes" id="UP000037982">
    <property type="component" value="Unassembled WGS sequence"/>
</dbReference>
<dbReference type="InterPro" id="IPR001242">
    <property type="entry name" value="Condensation_dom"/>
</dbReference>
<dbReference type="Gene3D" id="1.10.1200.10">
    <property type="entry name" value="ACP-like"/>
    <property type="match status" value="1"/>
</dbReference>
<evidence type="ECO:0000259" key="5">
    <source>
        <dbReference type="PROSITE" id="PS50075"/>
    </source>
</evidence>
<dbReference type="InterPro" id="IPR036736">
    <property type="entry name" value="ACP-like_sf"/>
</dbReference>
<evidence type="ECO:0000256" key="3">
    <source>
        <dbReference type="ARBA" id="ARBA00022450"/>
    </source>
</evidence>
<dbReference type="RefSeq" id="WP_053925596.1">
    <property type="nucleotide sequence ID" value="NZ_LGKG01000146.1"/>
</dbReference>
<dbReference type="InterPro" id="IPR020806">
    <property type="entry name" value="PKS_PP-bd"/>
</dbReference>
<dbReference type="Pfam" id="PF13193">
    <property type="entry name" value="AMP-binding_C"/>
    <property type="match status" value="1"/>
</dbReference>
<dbReference type="Gene3D" id="3.30.559.30">
    <property type="entry name" value="Nonribosomal peptide synthetase, condensation domain"/>
    <property type="match status" value="1"/>
</dbReference>
<dbReference type="PANTHER" id="PTHR45527:SF1">
    <property type="entry name" value="FATTY ACID SYNTHASE"/>
    <property type="match status" value="1"/>
</dbReference>
<dbReference type="GO" id="GO:0005737">
    <property type="term" value="C:cytoplasm"/>
    <property type="evidence" value="ECO:0007669"/>
    <property type="project" value="TreeGrafter"/>
</dbReference>
<dbReference type="SUPFAM" id="SSF56801">
    <property type="entry name" value="Acetyl-CoA synthetase-like"/>
    <property type="match status" value="1"/>
</dbReference>
<keyword evidence="7" id="KW-1185">Reference proteome</keyword>
<dbReference type="GO" id="GO:0072330">
    <property type="term" value="P:monocarboxylic acid biosynthetic process"/>
    <property type="evidence" value="ECO:0007669"/>
    <property type="project" value="UniProtKB-ARBA"/>
</dbReference>
<dbReference type="PROSITE" id="PS00455">
    <property type="entry name" value="AMP_BINDING"/>
    <property type="match status" value="1"/>
</dbReference>
<dbReference type="GO" id="GO:0003824">
    <property type="term" value="F:catalytic activity"/>
    <property type="evidence" value="ECO:0007669"/>
    <property type="project" value="InterPro"/>
</dbReference>
<dbReference type="GO" id="GO:0043041">
    <property type="term" value="P:amino acid activation for nonribosomal peptide biosynthetic process"/>
    <property type="evidence" value="ECO:0007669"/>
    <property type="project" value="TreeGrafter"/>
</dbReference>
<dbReference type="InterPro" id="IPR045851">
    <property type="entry name" value="AMP-bd_C_sf"/>
</dbReference>
<dbReference type="Pfam" id="PF00668">
    <property type="entry name" value="Condensation"/>
    <property type="match status" value="1"/>
</dbReference>
<evidence type="ECO:0000256" key="4">
    <source>
        <dbReference type="ARBA" id="ARBA00022553"/>
    </source>
</evidence>
<evidence type="ECO:0000256" key="1">
    <source>
        <dbReference type="ARBA" id="ARBA00001957"/>
    </source>
</evidence>
<dbReference type="EMBL" id="LGKG01000146">
    <property type="protein sequence ID" value="KPC61624.1"/>
    <property type="molecule type" value="Genomic_DNA"/>
</dbReference>
<dbReference type="PROSITE" id="PS00012">
    <property type="entry name" value="PHOSPHOPANTETHEINE"/>
    <property type="match status" value="1"/>
</dbReference>
<feature type="domain" description="Carrier" evidence="5">
    <location>
        <begin position="965"/>
        <end position="1040"/>
    </location>
</feature>
<dbReference type="Gene3D" id="3.30.559.10">
    <property type="entry name" value="Chloramphenicol acetyltransferase-like domain"/>
    <property type="match status" value="1"/>
</dbReference>
<keyword evidence="3" id="KW-0596">Phosphopantetheine</keyword>
<protein>
    <recommendedName>
        <fullName evidence="5">Carrier domain-containing protein</fullName>
    </recommendedName>
</protein>
<reference evidence="7" key="1">
    <citation type="submission" date="2015-07" db="EMBL/GenBank/DDBJ databases">
        <authorList>
            <person name="Ju K.-S."/>
            <person name="Doroghazi J.R."/>
            <person name="Metcalf W.W."/>
        </authorList>
    </citation>
    <scope>NUCLEOTIDE SEQUENCE [LARGE SCALE GENOMIC DNA]</scope>
    <source>
        <strain evidence="7">NRRL ISP-5002</strain>
    </source>
</reference>
<dbReference type="InterPro" id="IPR020845">
    <property type="entry name" value="AMP-binding_CS"/>
</dbReference>
<dbReference type="InterPro" id="IPR000873">
    <property type="entry name" value="AMP-dep_synth/lig_dom"/>
</dbReference>
<dbReference type="PATRIC" id="fig|66876.3.peg.5187"/>
<dbReference type="Gene3D" id="2.30.38.10">
    <property type="entry name" value="Luciferase, Domain 3"/>
    <property type="match status" value="1"/>
</dbReference>
<dbReference type="Gene3D" id="3.30.300.30">
    <property type="match status" value="1"/>
</dbReference>
<sequence>MYRHGTELTPQTWDGFRLSKQQEHVLGLLSGGMASRTVAGVRLAASFDRAVLEHAVRDVALVHESLRTAYRKVLGENSTVLMVIEDEPRIRVSESFGDDAALTALVHEELHAHLDEGEERELRLTLFTHADQRRSLVLSAPRMSMDAASVEVFFRDLQLAYASRLNGTPWHREDVVQYADYAQWQVEEGTPSTPQKEIAAAREAKLSSLPPLHLPLELRSDEAGHDEVEWTVPAPLAQELRRLGGEFDGGLRSVLLTGWIAALWHATGRPESLAVDTMLTRRPFGEMATSIGYFETPMPVFAAISDETTLSGLLRSVDLDVGSFERADESSMEPARQHAGGIPGFRFSDAPKITSPDAPGFRDLWLEPADDARKVGLWVQGTDEGIRLRLRHQALCMAEGGAEALLACLRAVLSALGGDLSAAVHSPAMLDADAARELVAATNAAEPPAHPVAHWHRQVEQTAQRTPDAAALRSDTRTWSYRELDRTANRLAHELAARGVRTGDLVGLCLERSDVAIVSMLAIAKAGAGYVPVDPNLPPKRRSAIIDAVGFTHVVATAETASDLPAHCDVVLLDADLTVCAQRSSERPDVVTADDDPAYVLFTSGSTGTPKGVLVGHGQLAAYLDGVLDRLGLTGEIDSVALSTLGTDLGNTALFPPLMTGGELRVVAADDSADAQALAELLAQESYDLLKITPSHLEAVFAVAEAPEELMPRQALVVGGEPIGWGTYDLFRNFLGDCRLFNHYGPSETTVGVLCGQTTSNALADLASTVPLGKPMRHARAYVLDPERRPLPVGIPGELWIGGSSVSQGYLAGTAGQEERFVADPFSPAPSARMYRSGDKARLLPDHSIEFLGRIDRQIKVRGFRVELGEIEAVMRRHPRVTGSVAVVAGESTAAHIVGYVTDAEGSRGSAEWLREFLAEHLPEFMIPAHFVALDAFPLTSTGKIDAKMLPAPGSYSEPATSYVEPRTPTEKKVADVMAELLLLKTAGADDDFFEIGGHSLLATQLIAKLRDEFKVNLKLRSLFERPVVSELAEFIDELLEKKSGGE</sequence>
<dbReference type="Pfam" id="PF00501">
    <property type="entry name" value="AMP-binding"/>
    <property type="match status" value="1"/>
</dbReference>
<dbReference type="GO" id="GO:0008610">
    <property type="term" value="P:lipid biosynthetic process"/>
    <property type="evidence" value="ECO:0007669"/>
    <property type="project" value="UniProtKB-ARBA"/>
</dbReference>
<dbReference type="InterPro" id="IPR025110">
    <property type="entry name" value="AMP-bd_C"/>
</dbReference>
<comment type="similarity">
    <text evidence="2">Belongs to the ATP-dependent AMP-binding enzyme family.</text>
</comment>
<proteinExistence type="inferred from homology"/>
<gene>
    <name evidence="6" type="ORF">ADL29_23690</name>
</gene>
<organism evidence="6 7">
    <name type="scientific">Streptomyces chattanoogensis</name>
    <dbReference type="NCBI Taxonomy" id="66876"/>
    <lineage>
        <taxon>Bacteria</taxon>
        <taxon>Bacillati</taxon>
        <taxon>Actinomycetota</taxon>
        <taxon>Actinomycetes</taxon>
        <taxon>Kitasatosporales</taxon>
        <taxon>Streptomycetaceae</taxon>
        <taxon>Streptomyces</taxon>
    </lineage>
</organism>
<comment type="cofactor">
    <cofactor evidence="1">
        <name>pantetheine 4'-phosphate</name>
        <dbReference type="ChEBI" id="CHEBI:47942"/>
    </cofactor>
</comment>
<dbReference type="Gene3D" id="3.40.50.980">
    <property type="match status" value="2"/>
</dbReference>
<dbReference type="InterPro" id="IPR023213">
    <property type="entry name" value="CAT-like_dom_sf"/>
</dbReference>
<dbReference type="FunFam" id="3.40.50.980:FF:000001">
    <property type="entry name" value="Non-ribosomal peptide synthetase"/>
    <property type="match status" value="1"/>
</dbReference>
<evidence type="ECO:0000313" key="6">
    <source>
        <dbReference type="EMBL" id="KPC61624.1"/>
    </source>
</evidence>
<accession>A0A0N1JXA1</accession>
<evidence type="ECO:0000313" key="7">
    <source>
        <dbReference type="Proteomes" id="UP000037982"/>
    </source>
</evidence>
<dbReference type="PROSITE" id="PS50075">
    <property type="entry name" value="CARRIER"/>
    <property type="match status" value="1"/>
</dbReference>